<evidence type="ECO:0000313" key="3">
    <source>
        <dbReference type="Proteomes" id="UP000824250"/>
    </source>
</evidence>
<dbReference type="EMBL" id="DVGC01000027">
    <property type="protein sequence ID" value="HIR05273.1"/>
    <property type="molecule type" value="Genomic_DNA"/>
</dbReference>
<dbReference type="InterPro" id="IPR036866">
    <property type="entry name" value="RibonucZ/Hydroxyglut_hydro"/>
</dbReference>
<dbReference type="SUPFAM" id="SSF56281">
    <property type="entry name" value="Metallo-hydrolase/oxidoreductase"/>
    <property type="match status" value="1"/>
</dbReference>
<sequence length="272" mass="30570">MKARVLIDNLTKSDLKPEWGLSIYIEYKGHPILLDAGASGLFADNAEAMGISLSQVEFAVLSHAHYDHGDGLERFFERNQKAKVYLQKDSGENCYSRNDDPFEKYIGLKKGMLKQYEDRFSYVDGRFSPLPGVTLLPHTTAGLEKTGKKAGMYVWERGGWRPDSFRHEQSLVLETDSGLVIFNSCSHAGADCIIRETEAAFPGKHIEAFIGGFHLFRSSDEEVREFAARVRDTGIRRLCTGHCTGDRAMEILKEELGDMVSQLYTGYEIQIA</sequence>
<accession>A0A9D1A5K5</accession>
<dbReference type="InterPro" id="IPR052926">
    <property type="entry name" value="Metallo-beta-lactamase_dom"/>
</dbReference>
<dbReference type="AlphaFoldDB" id="A0A9D1A5K5"/>
<dbReference type="Pfam" id="PF00753">
    <property type="entry name" value="Lactamase_B"/>
    <property type="match status" value="1"/>
</dbReference>
<reference evidence="2" key="2">
    <citation type="journal article" date="2021" name="PeerJ">
        <title>Extensive microbial diversity within the chicken gut microbiome revealed by metagenomics and culture.</title>
        <authorList>
            <person name="Gilroy R."/>
            <person name="Ravi A."/>
            <person name="Getino M."/>
            <person name="Pursley I."/>
            <person name="Horton D.L."/>
            <person name="Alikhan N.F."/>
            <person name="Baker D."/>
            <person name="Gharbi K."/>
            <person name="Hall N."/>
            <person name="Watson M."/>
            <person name="Adriaenssens E.M."/>
            <person name="Foster-Nyarko E."/>
            <person name="Jarju S."/>
            <person name="Secka A."/>
            <person name="Antonio M."/>
            <person name="Oren A."/>
            <person name="Chaudhuri R.R."/>
            <person name="La Ragione R."/>
            <person name="Hildebrand F."/>
            <person name="Pallen M.J."/>
        </authorList>
    </citation>
    <scope>NUCLEOTIDE SEQUENCE</scope>
    <source>
        <strain evidence="2">CHK180-2868</strain>
    </source>
</reference>
<dbReference type="InterPro" id="IPR041712">
    <property type="entry name" value="DHPS-like_MBL-fold"/>
</dbReference>
<dbReference type="GO" id="GO:0016740">
    <property type="term" value="F:transferase activity"/>
    <property type="evidence" value="ECO:0007669"/>
    <property type="project" value="TreeGrafter"/>
</dbReference>
<dbReference type="Proteomes" id="UP000824250">
    <property type="component" value="Unassembled WGS sequence"/>
</dbReference>
<dbReference type="InterPro" id="IPR001279">
    <property type="entry name" value="Metallo-B-lactamas"/>
</dbReference>
<name>A0A9D1A5K5_9FIRM</name>
<proteinExistence type="predicted"/>
<feature type="domain" description="Metallo-beta-lactamase" evidence="1">
    <location>
        <begin position="21"/>
        <end position="140"/>
    </location>
</feature>
<protein>
    <submittedName>
        <fullName evidence="2">MBL fold metallo-hydrolase</fullName>
    </submittedName>
</protein>
<evidence type="ECO:0000259" key="1">
    <source>
        <dbReference type="Pfam" id="PF00753"/>
    </source>
</evidence>
<organism evidence="2 3">
    <name type="scientific">Candidatus Copromonas faecavium</name>
    <name type="common">nom. illeg.</name>
    <dbReference type="NCBI Taxonomy" id="2840740"/>
    <lineage>
        <taxon>Bacteria</taxon>
        <taxon>Bacillati</taxon>
        <taxon>Bacillota</taxon>
        <taxon>Clostridia</taxon>
        <taxon>Lachnospirales</taxon>
        <taxon>Lachnospiraceae</taxon>
        <taxon>Candidatus Copromonas (nom. illeg.)</taxon>
    </lineage>
</organism>
<gene>
    <name evidence="2" type="ORF">IAB28_04830</name>
</gene>
<dbReference type="Gene3D" id="3.60.15.10">
    <property type="entry name" value="Ribonuclease Z/Hydroxyacylglutathione hydrolase-like"/>
    <property type="match status" value="1"/>
</dbReference>
<dbReference type="CDD" id="cd07713">
    <property type="entry name" value="DHPS-like_MBL-fold"/>
    <property type="match status" value="1"/>
</dbReference>
<dbReference type="PANTHER" id="PTHR13754">
    <property type="entry name" value="METALLO-BETA-LACTAMASE SUPERFAMILY PROTEIN"/>
    <property type="match status" value="1"/>
</dbReference>
<comment type="caution">
    <text evidence="2">The sequence shown here is derived from an EMBL/GenBank/DDBJ whole genome shotgun (WGS) entry which is preliminary data.</text>
</comment>
<dbReference type="PANTHER" id="PTHR13754:SF13">
    <property type="entry name" value="METALLO-BETA-LACTAMASE SUPERFAMILY PROTEIN (AFU_ORTHOLOGUE AFUA_3G07630)"/>
    <property type="match status" value="1"/>
</dbReference>
<reference evidence="2" key="1">
    <citation type="submission" date="2020-10" db="EMBL/GenBank/DDBJ databases">
        <authorList>
            <person name="Gilroy R."/>
        </authorList>
    </citation>
    <scope>NUCLEOTIDE SEQUENCE</scope>
    <source>
        <strain evidence="2">CHK180-2868</strain>
    </source>
</reference>
<evidence type="ECO:0000313" key="2">
    <source>
        <dbReference type="EMBL" id="HIR05273.1"/>
    </source>
</evidence>